<dbReference type="AlphaFoldDB" id="A0A5C7EGR1"/>
<dbReference type="Pfam" id="PF04002">
    <property type="entry name" value="RadC"/>
    <property type="match status" value="1"/>
</dbReference>
<dbReference type="Gene3D" id="3.40.140.10">
    <property type="entry name" value="Cytidine Deaminase, domain 2"/>
    <property type="match status" value="1"/>
</dbReference>
<sequence>MAIPDWPETERPRERLLAFGPAALSDSELLAIFLRTGVKGMSAVDLARALLHRFGRLSALFAAGLEEFCAIPGLGPAKYAQLQAVLEMAKRALKEELRRGSPLTSPASVREYLRLWLQDKEREVFVALFLDTQHRVIAAEELFAGTLTQTSVYPREVVKRSLALNAAAVIFAHNHPSGVAEPSQADQALTRALKQALALVDVRVLDHFVVAAGACVSFAERGLL</sequence>
<dbReference type="CDD" id="cd08071">
    <property type="entry name" value="MPN_DUF2466"/>
    <property type="match status" value="1"/>
</dbReference>
<keyword evidence="3" id="KW-0378">Hydrolase</keyword>
<dbReference type="Proteomes" id="UP000321201">
    <property type="component" value="Unassembled WGS sequence"/>
</dbReference>
<accession>A0A5C7EGR1</accession>
<keyword evidence="1" id="KW-0645">Protease</keyword>
<gene>
    <name evidence="8" type="ORF">FR698_10070</name>
</gene>
<keyword evidence="9" id="KW-1185">Reference proteome</keyword>
<dbReference type="PROSITE" id="PS01302">
    <property type="entry name" value="UPF0758"/>
    <property type="match status" value="1"/>
</dbReference>
<dbReference type="EMBL" id="VPFL01000013">
    <property type="protein sequence ID" value="TXF11447.1"/>
    <property type="molecule type" value="Genomic_DNA"/>
</dbReference>
<dbReference type="SUPFAM" id="SSF47781">
    <property type="entry name" value="RuvA domain 2-like"/>
    <property type="match status" value="1"/>
</dbReference>
<evidence type="ECO:0000256" key="3">
    <source>
        <dbReference type="ARBA" id="ARBA00022801"/>
    </source>
</evidence>
<evidence type="ECO:0000256" key="5">
    <source>
        <dbReference type="ARBA" id="ARBA00023049"/>
    </source>
</evidence>
<dbReference type="SUPFAM" id="SSF102712">
    <property type="entry name" value="JAB1/MPN domain"/>
    <property type="match status" value="1"/>
</dbReference>
<protein>
    <submittedName>
        <fullName evidence="8">JAB domain-containing protein</fullName>
    </submittedName>
</protein>
<dbReference type="GO" id="GO:0046872">
    <property type="term" value="F:metal ion binding"/>
    <property type="evidence" value="ECO:0007669"/>
    <property type="project" value="UniProtKB-KW"/>
</dbReference>
<keyword evidence="4" id="KW-0862">Zinc</keyword>
<dbReference type="PROSITE" id="PS50249">
    <property type="entry name" value="MPN"/>
    <property type="match status" value="1"/>
</dbReference>
<reference evidence="8 9" key="1">
    <citation type="submission" date="2019-08" db="EMBL/GenBank/DDBJ databases">
        <title>Pelomicrobium methylotrophicum gen. nov., sp. nov. a moderately thermophilic, facultatively anaerobic, lithoautotrophic and methylotrophic bacterium isolated from a terrestrial mud volcano.</title>
        <authorList>
            <person name="Slobodkina G.B."/>
            <person name="Merkel A.Y."/>
            <person name="Slobodkin A.I."/>
        </authorList>
    </citation>
    <scope>NUCLEOTIDE SEQUENCE [LARGE SCALE GENOMIC DNA]</scope>
    <source>
        <strain evidence="8 9">SM250</strain>
    </source>
</reference>
<dbReference type="InterPro" id="IPR046778">
    <property type="entry name" value="UPF0758_N"/>
</dbReference>
<evidence type="ECO:0000313" key="8">
    <source>
        <dbReference type="EMBL" id="TXF11447.1"/>
    </source>
</evidence>
<evidence type="ECO:0000313" key="9">
    <source>
        <dbReference type="Proteomes" id="UP000321201"/>
    </source>
</evidence>
<evidence type="ECO:0000256" key="2">
    <source>
        <dbReference type="ARBA" id="ARBA00022723"/>
    </source>
</evidence>
<dbReference type="InterPro" id="IPR037518">
    <property type="entry name" value="MPN"/>
</dbReference>
<dbReference type="Gene3D" id="1.10.150.20">
    <property type="entry name" value="5' to 3' exonuclease, C-terminal subdomain"/>
    <property type="match status" value="1"/>
</dbReference>
<dbReference type="InParanoid" id="A0A5C7EGR1"/>
<feature type="domain" description="MPN" evidence="7">
    <location>
        <begin position="102"/>
        <end position="224"/>
    </location>
</feature>
<dbReference type="Pfam" id="PF20582">
    <property type="entry name" value="UPF0758_N"/>
    <property type="match status" value="1"/>
</dbReference>
<comment type="similarity">
    <text evidence="6">Belongs to the UPF0758 family.</text>
</comment>
<comment type="caution">
    <text evidence="8">The sequence shown here is derived from an EMBL/GenBank/DDBJ whole genome shotgun (WGS) entry which is preliminary data.</text>
</comment>
<dbReference type="RefSeq" id="WP_147800076.1">
    <property type="nucleotide sequence ID" value="NZ_VPFL01000013.1"/>
</dbReference>
<dbReference type="FunCoup" id="A0A5C7EGR1">
    <property type="interactions" value="203"/>
</dbReference>
<evidence type="ECO:0000256" key="6">
    <source>
        <dbReference type="RuleBase" id="RU003797"/>
    </source>
</evidence>
<dbReference type="NCBIfam" id="NF000642">
    <property type="entry name" value="PRK00024.1"/>
    <property type="match status" value="1"/>
</dbReference>
<dbReference type="GO" id="GO:0006508">
    <property type="term" value="P:proteolysis"/>
    <property type="evidence" value="ECO:0007669"/>
    <property type="project" value="UniProtKB-KW"/>
</dbReference>
<organism evidence="8 9">
    <name type="scientific">Pelomicrobium methylotrophicum</name>
    <dbReference type="NCBI Taxonomy" id="2602750"/>
    <lineage>
        <taxon>Bacteria</taxon>
        <taxon>Pseudomonadati</taxon>
        <taxon>Pseudomonadota</taxon>
        <taxon>Hydrogenophilia</taxon>
        <taxon>Hydrogenophilia incertae sedis</taxon>
        <taxon>Pelomicrobium</taxon>
    </lineage>
</organism>
<evidence type="ECO:0000256" key="1">
    <source>
        <dbReference type="ARBA" id="ARBA00022670"/>
    </source>
</evidence>
<name>A0A5C7EGR1_9PROT</name>
<evidence type="ECO:0000259" key="7">
    <source>
        <dbReference type="PROSITE" id="PS50249"/>
    </source>
</evidence>
<dbReference type="NCBIfam" id="TIGR00608">
    <property type="entry name" value="radc"/>
    <property type="match status" value="1"/>
</dbReference>
<dbReference type="InterPro" id="IPR020891">
    <property type="entry name" value="UPF0758_CS"/>
</dbReference>
<dbReference type="GO" id="GO:0008237">
    <property type="term" value="F:metallopeptidase activity"/>
    <property type="evidence" value="ECO:0007669"/>
    <property type="project" value="UniProtKB-KW"/>
</dbReference>
<dbReference type="OrthoDB" id="9804482at2"/>
<keyword evidence="5" id="KW-0482">Metalloprotease</keyword>
<dbReference type="PANTHER" id="PTHR30471">
    <property type="entry name" value="DNA REPAIR PROTEIN RADC"/>
    <property type="match status" value="1"/>
</dbReference>
<dbReference type="InterPro" id="IPR010994">
    <property type="entry name" value="RuvA_2-like"/>
</dbReference>
<dbReference type="PANTHER" id="PTHR30471:SF3">
    <property type="entry name" value="UPF0758 PROTEIN YEES-RELATED"/>
    <property type="match status" value="1"/>
</dbReference>
<keyword evidence="2" id="KW-0479">Metal-binding</keyword>
<dbReference type="InterPro" id="IPR025657">
    <property type="entry name" value="RadC_JAB"/>
</dbReference>
<proteinExistence type="inferred from homology"/>
<evidence type="ECO:0000256" key="4">
    <source>
        <dbReference type="ARBA" id="ARBA00022833"/>
    </source>
</evidence>
<dbReference type="InterPro" id="IPR001405">
    <property type="entry name" value="UPF0758"/>
</dbReference>